<dbReference type="EMBL" id="WHOA01000115">
    <property type="protein sequence ID" value="NOU73026.1"/>
    <property type="molecule type" value="Genomic_DNA"/>
</dbReference>
<accession>A0ABX1XYB3</accession>
<sequence>MALLVNKKLIGDIKIEGYEALLNPKLKGKIAFTDPSKSSTGLTIIANILQTVGA</sequence>
<keyword evidence="2" id="KW-1185">Reference proteome</keyword>
<name>A0ABX1XYB3_9BACL</name>
<organism evidence="1 2">
    <name type="scientific">Paenibacillus phytorum</name>
    <dbReference type="NCBI Taxonomy" id="2654977"/>
    <lineage>
        <taxon>Bacteria</taxon>
        <taxon>Bacillati</taxon>
        <taxon>Bacillota</taxon>
        <taxon>Bacilli</taxon>
        <taxon>Bacillales</taxon>
        <taxon>Paenibacillaceae</taxon>
        <taxon>Paenibacillus</taxon>
    </lineage>
</organism>
<dbReference type="RefSeq" id="WP_171644304.1">
    <property type="nucleotide sequence ID" value="NZ_WHOA01000115.1"/>
</dbReference>
<protein>
    <submittedName>
        <fullName evidence="1">Uncharacterized protein</fullName>
    </submittedName>
</protein>
<gene>
    <name evidence="1" type="ORF">GC098_16635</name>
</gene>
<reference evidence="1 2" key="1">
    <citation type="submission" date="2019-10" db="EMBL/GenBank/DDBJ databases">
        <title>Description of Paenibacillus terrestris sp. nov.</title>
        <authorList>
            <person name="Carlier A."/>
            <person name="Qi S."/>
        </authorList>
    </citation>
    <scope>NUCLEOTIDE SEQUENCE [LARGE SCALE GENOMIC DNA]</scope>
    <source>
        <strain evidence="1 2">LMG 31458</strain>
    </source>
</reference>
<evidence type="ECO:0000313" key="1">
    <source>
        <dbReference type="EMBL" id="NOU73026.1"/>
    </source>
</evidence>
<comment type="caution">
    <text evidence="1">The sequence shown here is derived from an EMBL/GenBank/DDBJ whole genome shotgun (WGS) entry which is preliminary data.</text>
</comment>
<evidence type="ECO:0000313" key="2">
    <source>
        <dbReference type="Proteomes" id="UP000616779"/>
    </source>
</evidence>
<dbReference type="Gene3D" id="3.40.190.10">
    <property type="entry name" value="Periplasmic binding protein-like II"/>
    <property type="match status" value="1"/>
</dbReference>
<dbReference type="Proteomes" id="UP000616779">
    <property type="component" value="Unassembled WGS sequence"/>
</dbReference>
<dbReference type="SUPFAM" id="SSF53850">
    <property type="entry name" value="Periplasmic binding protein-like II"/>
    <property type="match status" value="1"/>
</dbReference>
<proteinExistence type="predicted"/>